<evidence type="ECO:0008006" key="3">
    <source>
        <dbReference type="Google" id="ProtNLM"/>
    </source>
</evidence>
<evidence type="ECO:0000313" key="2">
    <source>
        <dbReference type="Proteomes" id="UP001239167"/>
    </source>
</evidence>
<name>A0ABT9Y7X6_9FIRM</name>
<keyword evidence="2" id="KW-1185">Reference proteome</keyword>
<evidence type="ECO:0000313" key="1">
    <source>
        <dbReference type="EMBL" id="MDQ0203307.1"/>
    </source>
</evidence>
<comment type="caution">
    <text evidence="1">The sequence shown here is derived from an EMBL/GenBank/DDBJ whole genome shotgun (WGS) entry which is preliminary data.</text>
</comment>
<reference evidence="1 2" key="1">
    <citation type="submission" date="2023-07" db="EMBL/GenBank/DDBJ databases">
        <title>Genomic Encyclopedia of Type Strains, Phase IV (KMG-IV): sequencing the most valuable type-strain genomes for metagenomic binning, comparative biology and taxonomic classification.</title>
        <authorList>
            <person name="Goeker M."/>
        </authorList>
    </citation>
    <scope>NUCLEOTIDE SEQUENCE [LARGE SCALE GENOMIC DNA]</scope>
    <source>
        <strain evidence="1 2">DSM 16980</strain>
    </source>
</reference>
<organism evidence="1 2">
    <name type="scientific">Pectinatus haikarae</name>
    <dbReference type="NCBI Taxonomy" id="349096"/>
    <lineage>
        <taxon>Bacteria</taxon>
        <taxon>Bacillati</taxon>
        <taxon>Bacillota</taxon>
        <taxon>Negativicutes</taxon>
        <taxon>Selenomonadales</taxon>
        <taxon>Selenomonadaceae</taxon>
        <taxon>Pectinatus</taxon>
    </lineage>
</organism>
<proteinExistence type="predicted"/>
<sequence length="42" mass="4946">MSYCTAIFMDIKSCCDVSFFIIRPVVLFFNNQALNINKDFYL</sequence>
<accession>A0ABT9Y7X6</accession>
<protein>
    <recommendedName>
        <fullName evidence="3">Photosystem II protein I</fullName>
    </recommendedName>
</protein>
<dbReference type="Proteomes" id="UP001239167">
    <property type="component" value="Unassembled WGS sequence"/>
</dbReference>
<gene>
    <name evidence="1" type="ORF">J2S01_001023</name>
</gene>
<dbReference type="EMBL" id="JAUSUE010000005">
    <property type="protein sequence ID" value="MDQ0203307.1"/>
    <property type="molecule type" value="Genomic_DNA"/>
</dbReference>